<evidence type="ECO:0000313" key="1">
    <source>
        <dbReference type="EMBL" id="CAK9047783.1"/>
    </source>
</evidence>
<sequence length="139" mass="14939">MLHDVEVLGRSLVEALEPKLKQSGLGWKNVILCGFGKGAGVALYAALMKLIPQPVAFPGYLAERLGSMARDPKPVGILEDCITSWKETPLKSRPNVSCANTVDTVGPCTLELAVWVKSEGVCYWSYGAKSTAHTCQNCS</sequence>
<organism evidence="1 2">
    <name type="scientific">Durusdinium trenchii</name>
    <dbReference type="NCBI Taxonomy" id="1381693"/>
    <lineage>
        <taxon>Eukaryota</taxon>
        <taxon>Sar</taxon>
        <taxon>Alveolata</taxon>
        <taxon>Dinophyceae</taxon>
        <taxon>Suessiales</taxon>
        <taxon>Symbiodiniaceae</taxon>
        <taxon>Durusdinium</taxon>
    </lineage>
</organism>
<keyword evidence="2" id="KW-1185">Reference proteome</keyword>
<evidence type="ECO:0000313" key="2">
    <source>
        <dbReference type="Proteomes" id="UP001642464"/>
    </source>
</evidence>
<reference evidence="1 2" key="1">
    <citation type="submission" date="2024-02" db="EMBL/GenBank/DDBJ databases">
        <authorList>
            <person name="Chen Y."/>
            <person name="Shah S."/>
            <person name="Dougan E. K."/>
            <person name="Thang M."/>
            <person name="Chan C."/>
        </authorList>
    </citation>
    <scope>NUCLEOTIDE SEQUENCE [LARGE SCALE GENOMIC DNA]</scope>
</reference>
<proteinExistence type="predicted"/>
<gene>
    <name evidence="1" type="ORF">SCF082_LOCUS26722</name>
</gene>
<comment type="caution">
    <text evidence="1">The sequence shown here is derived from an EMBL/GenBank/DDBJ whole genome shotgun (WGS) entry which is preliminary data.</text>
</comment>
<accession>A0ABP0M9F1</accession>
<evidence type="ECO:0008006" key="3">
    <source>
        <dbReference type="Google" id="ProtNLM"/>
    </source>
</evidence>
<dbReference type="EMBL" id="CAXAMM010020347">
    <property type="protein sequence ID" value="CAK9047783.1"/>
    <property type="molecule type" value="Genomic_DNA"/>
</dbReference>
<protein>
    <recommendedName>
        <fullName evidence="3">Phospholipase/carboxylesterase/thioesterase domain-containing protein</fullName>
    </recommendedName>
</protein>
<name>A0ABP0M9F1_9DINO</name>
<dbReference type="Proteomes" id="UP001642464">
    <property type="component" value="Unassembled WGS sequence"/>
</dbReference>